<dbReference type="Proteomes" id="UP000728185">
    <property type="component" value="Unassembled WGS sequence"/>
</dbReference>
<gene>
    <name evidence="5" type="ORF">FBUS_02531</name>
</gene>
<feature type="region of interest" description="Disordered" evidence="3">
    <location>
        <begin position="287"/>
        <end position="315"/>
    </location>
</feature>
<reference evidence="5" key="1">
    <citation type="submission" date="2019-05" db="EMBL/GenBank/DDBJ databases">
        <title>Annotation for the trematode Fasciolopsis buski.</title>
        <authorList>
            <person name="Choi Y.-J."/>
        </authorList>
    </citation>
    <scope>NUCLEOTIDE SEQUENCE</scope>
    <source>
        <strain evidence="5">HT</strain>
        <tissue evidence="5">Whole worm</tissue>
    </source>
</reference>
<name>A0A8E0S205_9TREM</name>
<sequence>MLLNYSRDECFQILRRLELEAYSKVVSVFRAQGSLTGAKRKVLYKLQRLLSIPADRHKAEVRRALNDEELITISEAACGKEVYDEWITEGKRIAPVLHRPSPKTAYLTEANRAAFSQLCENYSALPPSETAYLSLSPDRIGCECRSDSPEVKNKIVAKPEPYPNHLMSESARVSLSTQLNSAHSAPSMESLLNLSNTTDVMQTAANKYSSVEPTSIGPQLSRKRSLSTSPHTAESLTVPSKLLSLVHASSALTTTRRPIQTQLMQSSPQSEVALVSPAIQVLPKTTEAVSSSHPAVQRVTPKSTHGPVGLHSTSANRPHSQLVLQMCRPVSETLSAVVRSLERLMFAVSVGCILLFYPSL</sequence>
<feature type="compositionally biased region" description="Polar residues" evidence="3">
    <location>
        <begin position="208"/>
        <end position="218"/>
    </location>
</feature>
<dbReference type="InterPro" id="IPR036142">
    <property type="entry name" value="ENT_dom-like_sf"/>
</dbReference>
<protein>
    <submittedName>
        <fullName evidence="5">Protein EMSY</fullName>
    </submittedName>
</protein>
<dbReference type="PROSITE" id="PS51138">
    <property type="entry name" value="ENT"/>
    <property type="match status" value="1"/>
</dbReference>
<dbReference type="OrthoDB" id="10035579at2759"/>
<dbReference type="PANTHER" id="PTHR16500">
    <property type="entry name" value="BRCA2-INTERACTING TRANSCRIPTIONAL REPRESSOR EMSY"/>
    <property type="match status" value="1"/>
</dbReference>
<dbReference type="PANTHER" id="PTHR16500:SF3">
    <property type="entry name" value="BRCA2-INTERACTING TRANSCRIPTIONAL REPRESSOR EMSY"/>
    <property type="match status" value="1"/>
</dbReference>
<dbReference type="EMBL" id="LUCM01001144">
    <property type="protein sequence ID" value="KAA0199421.1"/>
    <property type="molecule type" value="Genomic_DNA"/>
</dbReference>
<dbReference type="InterPro" id="IPR033482">
    <property type="entry name" value="EMSY"/>
</dbReference>
<dbReference type="SUPFAM" id="SSF158639">
    <property type="entry name" value="ENT-like"/>
    <property type="match status" value="1"/>
</dbReference>
<accession>A0A8E0S205</accession>
<dbReference type="Pfam" id="PF03735">
    <property type="entry name" value="ENT"/>
    <property type="match status" value="1"/>
</dbReference>
<evidence type="ECO:0000313" key="5">
    <source>
        <dbReference type="EMBL" id="KAA0199421.1"/>
    </source>
</evidence>
<evidence type="ECO:0000256" key="3">
    <source>
        <dbReference type="SAM" id="MobiDB-lite"/>
    </source>
</evidence>
<keyword evidence="6" id="KW-1185">Reference proteome</keyword>
<evidence type="ECO:0000259" key="4">
    <source>
        <dbReference type="PROSITE" id="PS51138"/>
    </source>
</evidence>
<dbReference type="Gene3D" id="1.10.1240.40">
    <property type="entry name" value="ENT domain"/>
    <property type="match status" value="1"/>
</dbReference>
<evidence type="ECO:0000313" key="6">
    <source>
        <dbReference type="Proteomes" id="UP000728185"/>
    </source>
</evidence>
<proteinExistence type="predicted"/>
<evidence type="ECO:0000256" key="2">
    <source>
        <dbReference type="ARBA" id="ARBA00023242"/>
    </source>
</evidence>
<keyword evidence="2" id="KW-0539">Nucleus</keyword>
<comment type="subcellular location">
    <subcellularLocation>
        <location evidence="1">Nucleus</location>
    </subcellularLocation>
</comment>
<dbReference type="GO" id="GO:0006355">
    <property type="term" value="P:regulation of DNA-templated transcription"/>
    <property type="evidence" value="ECO:0007669"/>
    <property type="project" value="InterPro"/>
</dbReference>
<dbReference type="InterPro" id="IPR005491">
    <property type="entry name" value="ENT_dom"/>
</dbReference>
<organism evidence="5 6">
    <name type="scientific">Fasciolopsis buskii</name>
    <dbReference type="NCBI Taxonomy" id="27845"/>
    <lineage>
        <taxon>Eukaryota</taxon>
        <taxon>Metazoa</taxon>
        <taxon>Spiralia</taxon>
        <taxon>Lophotrochozoa</taxon>
        <taxon>Platyhelminthes</taxon>
        <taxon>Trematoda</taxon>
        <taxon>Digenea</taxon>
        <taxon>Plagiorchiida</taxon>
        <taxon>Echinostomata</taxon>
        <taxon>Echinostomatoidea</taxon>
        <taxon>Fasciolidae</taxon>
        <taxon>Fasciolopsis</taxon>
    </lineage>
</organism>
<comment type="caution">
    <text evidence="5">The sequence shown here is derived from an EMBL/GenBank/DDBJ whole genome shotgun (WGS) entry which is preliminary data.</text>
</comment>
<dbReference type="SMART" id="SM01191">
    <property type="entry name" value="ENT"/>
    <property type="match status" value="1"/>
</dbReference>
<dbReference type="AlphaFoldDB" id="A0A8E0S205"/>
<feature type="region of interest" description="Disordered" evidence="3">
    <location>
        <begin position="208"/>
        <end position="234"/>
    </location>
</feature>
<feature type="domain" description="ENT" evidence="4">
    <location>
        <begin position="10"/>
        <end position="94"/>
    </location>
</feature>
<dbReference type="GO" id="GO:0005654">
    <property type="term" value="C:nucleoplasm"/>
    <property type="evidence" value="ECO:0007669"/>
    <property type="project" value="TreeGrafter"/>
</dbReference>
<evidence type="ECO:0000256" key="1">
    <source>
        <dbReference type="ARBA" id="ARBA00004123"/>
    </source>
</evidence>